<feature type="region of interest" description="Disordered" evidence="1">
    <location>
        <begin position="350"/>
        <end position="380"/>
    </location>
</feature>
<feature type="region of interest" description="Disordered" evidence="1">
    <location>
        <begin position="101"/>
        <end position="121"/>
    </location>
</feature>
<evidence type="ECO:0000313" key="2">
    <source>
        <dbReference type="EMBL" id="TXG72930.1"/>
    </source>
</evidence>
<dbReference type="PANTHER" id="PTHR34461:SF4">
    <property type="entry name" value="OS01G0101800 PROTEIN"/>
    <property type="match status" value="1"/>
</dbReference>
<dbReference type="AlphaFoldDB" id="A0A5C7IU94"/>
<sequence>MAEAKRKRARATHHPLVGIFTRSKSQIYLHRNRSGCSWSDSFRSQSDSTSKKPTTRDLIPHSSVLVKDLRTRRIFSHGCGFDEEEEENTCEKRFGISETGFSEEAKSDKDGSVSDDLEKNGSPKMEFVSMIKMDLNGIDEKDTGSSGEGFSANFDKRNKPLLGPRSRMKLFKAPGSFSYRRLLPYLMEVSKDYTCVPKLDQSPKIQKGLEEKPVLSSDGQEILFNTSKIECNNVEYVNESNSASIECIKESSISFDSQKELCMSKDHSLASISASANSDDAKLMNNRETEDSCCTQNMNNSNGLSLIIEKCDDKVNETDQCSEGTMRSKTGEAYTSDVREYSKVTDLYYTNSDMSDKKPNDGLSNSGQTGGDHGEFLDHGDQSNKEYVLMTPPDADIFGKPEVAENGGNSVQSILSTTDHDFWKPMDVSINRNNSCRGDKSIDSSPRRKWVLNRCSRLKLFKVPGSMSYRRMLPFLLDVTKDNSCSLGKDHRLKLEKCVEEKPTLPSSVSDSQEMPIENCDVDDCHTEHDIRNCFAPPITKSTASLNDQESYPSYDHVNEFPKPLSQQERDVHFEQEMSDSERMMDISRGSNLPASSLPSLLGPGSLSREDAKFVSNELSVHTREDHTESVIKVTNGEKQIETDSLHRDSSYLESSLHLDIPTTALKKGILKRTPRGCRGLCTCLNCSSFRLNAERAFEFSSNQMQDAEEVALDLMKELSYMRNMLEKSALGAEGSAVVCINQVKEACRRASEAEELAQNRVNQMNFDLKAHCRMTCAQRPRVRFANRVEEQAIITYSDLPSK</sequence>
<gene>
    <name evidence="2" type="ORF">EZV62_001509</name>
</gene>
<comment type="caution">
    <text evidence="2">The sequence shown here is derived from an EMBL/GenBank/DDBJ whole genome shotgun (WGS) entry which is preliminary data.</text>
</comment>
<proteinExistence type="predicted"/>
<feature type="compositionally biased region" description="Low complexity" evidence="1">
    <location>
        <begin position="37"/>
        <end position="48"/>
    </location>
</feature>
<feature type="region of interest" description="Disordered" evidence="1">
    <location>
        <begin position="139"/>
        <end position="158"/>
    </location>
</feature>
<dbReference type="OrthoDB" id="766405at2759"/>
<evidence type="ECO:0000256" key="1">
    <source>
        <dbReference type="SAM" id="MobiDB-lite"/>
    </source>
</evidence>
<keyword evidence="3" id="KW-1185">Reference proteome</keyword>
<evidence type="ECO:0000313" key="3">
    <source>
        <dbReference type="Proteomes" id="UP000323000"/>
    </source>
</evidence>
<dbReference type="PANTHER" id="PTHR34461">
    <property type="entry name" value="EXPRESSED PROTEIN"/>
    <property type="match status" value="1"/>
</dbReference>
<accession>A0A5C7IU94</accession>
<feature type="compositionally biased region" description="Basic and acidic residues" evidence="1">
    <location>
        <begin position="103"/>
        <end position="121"/>
    </location>
</feature>
<protein>
    <submittedName>
        <fullName evidence="2">Uncharacterized protein</fullName>
    </submittedName>
</protein>
<name>A0A5C7IU94_9ROSI</name>
<reference evidence="3" key="1">
    <citation type="journal article" date="2019" name="Gigascience">
        <title>De novo genome assembly of the endangered Acer yangbiense, a plant species with extremely small populations endemic to Yunnan Province, China.</title>
        <authorList>
            <person name="Yang J."/>
            <person name="Wariss H.M."/>
            <person name="Tao L."/>
            <person name="Zhang R."/>
            <person name="Yun Q."/>
            <person name="Hollingsworth P."/>
            <person name="Dao Z."/>
            <person name="Luo G."/>
            <person name="Guo H."/>
            <person name="Ma Y."/>
            <person name="Sun W."/>
        </authorList>
    </citation>
    <scope>NUCLEOTIDE SEQUENCE [LARGE SCALE GENOMIC DNA]</scope>
    <source>
        <strain evidence="3">cv. Malutang</strain>
    </source>
</reference>
<dbReference type="EMBL" id="VAHF01000001">
    <property type="protein sequence ID" value="TXG72930.1"/>
    <property type="molecule type" value="Genomic_DNA"/>
</dbReference>
<feature type="region of interest" description="Disordered" evidence="1">
    <location>
        <begin position="35"/>
        <end position="57"/>
    </location>
</feature>
<dbReference type="Proteomes" id="UP000323000">
    <property type="component" value="Chromosome 1"/>
</dbReference>
<organism evidence="2 3">
    <name type="scientific">Acer yangbiense</name>
    <dbReference type="NCBI Taxonomy" id="1000413"/>
    <lineage>
        <taxon>Eukaryota</taxon>
        <taxon>Viridiplantae</taxon>
        <taxon>Streptophyta</taxon>
        <taxon>Embryophyta</taxon>
        <taxon>Tracheophyta</taxon>
        <taxon>Spermatophyta</taxon>
        <taxon>Magnoliopsida</taxon>
        <taxon>eudicotyledons</taxon>
        <taxon>Gunneridae</taxon>
        <taxon>Pentapetalae</taxon>
        <taxon>rosids</taxon>
        <taxon>malvids</taxon>
        <taxon>Sapindales</taxon>
        <taxon>Sapindaceae</taxon>
        <taxon>Hippocastanoideae</taxon>
        <taxon>Acereae</taxon>
        <taxon>Acer</taxon>
    </lineage>
</organism>